<accession>A0AA39L8P0</accession>
<feature type="region of interest" description="Disordered" evidence="2">
    <location>
        <begin position="1"/>
        <end position="68"/>
    </location>
</feature>
<keyword evidence="4" id="KW-1185">Reference proteome</keyword>
<dbReference type="SUPFAM" id="SSF54106">
    <property type="entry name" value="LysM domain"/>
    <property type="match status" value="1"/>
</dbReference>
<feature type="region of interest" description="Disordered" evidence="2">
    <location>
        <begin position="277"/>
        <end position="311"/>
    </location>
</feature>
<comment type="caution">
    <text evidence="3">The sequence shown here is derived from an EMBL/GenBank/DDBJ whole genome shotgun (WGS) entry which is preliminary data.</text>
</comment>
<feature type="region of interest" description="Disordered" evidence="2">
    <location>
        <begin position="98"/>
        <end position="147"/>
    </location>
</feature>
<organism evidence="3 4">
    <name type="scientific">Sarocladium strictum</name>
    <name type="common">Black bundle disease fungus</name>
    <name type="synonym">Acremonium strictum</name>
    <dbReference type="NCBI Taxonomy" id="5046"/>
    <lineage>
        <taxon>Eukaryota</taxon>
        <taxon>Fungi</taxon>
        <taxon>Dikarya</taxon>
        <taxon>Ascomycota</taxon>
        <taxon>Pezizomycotina</taxon>
        <taxon>Sordariomycetes</taxon>
        <taxon>Hypocreomycetidae</taxon>
        <taxon>Hypocreales</taxon>
        <taxon>Sarocladiaceae</taxon>
        <taxon>Sarocladium</taxon>
    </lineage>
</organism>
<gene>
    <name evidence="3" type="ORF">NLU13_4939</name>
</gene>
<evidence type="ECO:0000313" key="4">
    <source>
        <dbReference type="Proteomes" id="UP001175261"/>
    </source>
</evidence>
<dbReference type="PANTHER" id="PTHR20932:SF8">
    <property type="entry name" value="LD22649P"/>
    <property type="match status" value="1"/>
</dbReference>
<feature type="compositionally biased region" description="Polar residues" evidence="2">
    <location>
        <begin position="384"/>
        <end position="403"/>
    </location>
</feature>
<dbReference type="InterPro" id="IPR045030">
    <property type="entry name" value="LYSM1-4"/>
</dbReference>
<sequence length="592" mass="63574">MTDSHFTSTLRDSSSVRSRNTRLLDEETSKKQGSGLLSAFSPVTSRAGSPSSSSRANRSLNQDDGGNGNIGQFLNESLYSSWSSVSGFATSLLGSGELPGKSGARSSSHARAGARGRQNLPKPGSLRTARSWGPAPPTEQPGLGVISGGTLADREAALKAAKTASVLESHDGVNGGLDVTGRHKRRNSDDVKPPASEGEEVLVYIHWVQSSDTYQGLILRYKCREDAFRRANGLWSRDTIQTRKWLTIPVDACELRGRPCEPPTWHNERRVDLLAPTPKAEDQGSGKQPAHDDFFSRPLNGGSEDTNKPEDEYPWTHVRWVKVDSMQQPVEIARVSRQAIGYFPPRRRKSIRTYSTLSTPRQSLDLSSNPPGSVEGPSSRRESSLGSRPQLSTTPVSTRSRMNSVGADTRPMWMRRPGGVGSLGKTVRAPGPEKDYFNTFTKKHIPGLNIDGPSMSIMGSETAHFGFGHDSATLVESPFEEGRDAASSSRQGTGLDKAAAAVEMWLRGALSKRPSTPMMAGLARYGGRNAGTEDSDLIELTDTASDDGRLLGDSAMGLLDQPIGTTGRSGGEGSVIRGRGPTSGNIKGSKDD</sequence>
<dbReference type="Gene3D" id="3.10.350.10">
    <property type="entry name" value="LysM domain"/>
    <property type="match status" value="1"/>
</dbReference>
<feature type="compositionally biased region" description="Low complexity" evidence="2">
    <location>
        <begin position="100"/>
        <end position="117"/>
    </location>
</feature>
<proteinExistence type="inferred from homology"/>
<name>A0AA39L8P0_SARSR</name>
<dbReference type="InterPro" id="IPR036779">
    <property type="entry name" value="LysM_dom_sf"/>
</dbReference>
<feature type="compositionally biased region" description="Basic and acidic residues" evidence="2">
    <location>
        <begin position="279"/>
        <end position="295"/>
    </location>
</feature>
<feature type="compositionally biased region" description="Low complexity" evidence="2">
    <location>
        <begin position="41"/>
        <end position="64"/>
    </location>
</feature>
<comment type="similarity">
    <text evidence="1">Belongs to the secreted LysM effector family.</text>
</comment>
<evidence type="ECO:0000256" key="2">
    <source>
        <dbReference type="SAM" id="MobiDB-lite"/>
    </source>
</evidence>
<feature type="region of interest" description="Disordered" evidence="2">
    <location>
        <begin position="351"/>
        <end position="428"/>
    </location>
</feature>
<evidence type="ECO:0000256" key="1">
    <source>
        <dbReference type="ARBA" id="ARBA00044955"/>
    </source>
</evidence>
<dbReference type="AlphaFoldDB" id="A0AA39L8P0"/>
<dbReference type="CDD" id="cd00118">
    <property type="entry name" value="LysM"/>
    <property type="match status" value="1"/>
</dbReference>
<evidence type="ECO:0000313" key="3">
    <source>
        <dbReference type="EMBL" id="KAK0388696.1"/>
    </source>
</evidence>
<evidence type="ECO:0008006" key="5">
    <source>
        <dbReference type="Google" id="ProtNLM"/>
    </source>
</evidence>
<dbReference type="InterPro" id="IPR018392">
    <property type="entry name" value="LysM"/>
</dbReference>
<feature type="region of interest" description="Disordered" evidence="2">
    <location>
        <begin position="545"/>
        <end position="592"/>
    </location>
</feature>
<feature type="compositionally biased region" description="Polar residues" evidence="2">
    <location>
        <begin position="352"/>
        <end position="371"/>
    </location>
</feature>
<feature type="compositionally biased region" description="Polar residues" evidence="2">
    <location>
        <begin position="1"/>
        <end position="18"/>
    </location>
</feature>
<protein>
    <recommendedName>
        <fullName evidence="5">LysM domain-containing protein</fullName>
    </recommendedName>
</protein>
<dbReference type="EMBL" id="JAPDFR010000003">
    <property type="protein sequence ID" value="KAK0388696.1"/>
    <property type="molecule type" value="Genomic_DNA"/>
</dbReference>
<dbReference type="PANTHER" id="PTHR20932">
    <property type="entry name" value="LYSM AND PUTATIVE PEPTIDOGLYCAN-BINDING DOMAIN-CONTAINING PROTEIN"/>
    <property type="match status" value="1"/>
</dbReference>
<dbReference type="Proteomes" id="UP001175261">
    <property type="component" value="Unassembled WGS sequence"/>
</dbReference>
<feature type="region of interest" description="Disordered" evidence="2">
    <location>
        <begin position="170"/>
        <end position="196"/>
    </location>
</feature>
<reference evidence="3" key="1">
    <citation type="submission" date="2022-10" db="EMBL/GenBank/DDBJ databases">
        <title>Determination and structural analysis of whole genome sequence of Sarocladium strictum F4-1.</title>
        <authorList>
            <person name="Hu L."/>
            <person name="Jiang Y."/>
        </authorList>
    </citation>
    <scope>NUCLEOTIDE SEQUENCE</scope>
    <source>
        <strain evidence="3">F4-1</strain>
    </source>
</reference>